<organism evidence="1 2">
    <name type="scientific">Candidatus Uhrbacteria bacterium RIFOXYB2_FULL_45_11</name>
    <dbReference type="NCBI Taxonomy" id="1802421"/>
    <lineage>
        <taxon>Bacteria</taxon>
        <taxon>Candidatus Uhriibacteriota</taxon>
    </lineage>
</organism>
<accession>A0A1F7W9M8</accession>
<evidence type="ECO:0000313" key="2">
    <source>
        <dbReference type="Proteomes" id="UP000177331"/>
    </source>
</evidence>
<comment type="caution">
    <text evidence="1">The sequence shown here is derived from an EMBL/GenBank/DDBJ whole genome shotgun (WGS) entry which is preliminary data.</text>
</comment>
<proteinExistence type="predicted"/>
<protein>
    <submittedName>
        <fullName evidence="1">Uncharacterized protein</fullName>
    </submittedName>
</protein>
<reference evidence="1 2" key="1">
    <citation type="journal article" date="2016" name="Nat. Commun.">
        <title>Thousands of microbial genomes shed light on interconnected biogeochemical processes in an aquifer system.</title>
        <authorList>
            <person name="Anantharaman K."/>
            <person name="Brown C.T."/>
            <person name="Hug L.A."/>
            <person name="Sharon I."/>
            <person name="Castelle C.J."/>
            <person name="Probst A.J."/>
            <person name="Thomas B.C."/>
            <person name="Singh A."/>
            <person name="Wilkins M.J."/>
            <person name="Karaoz U."/>
            <person name="Brodie E.L."/>
            <person name="Williams K.H."/>
            <person name="Hubbard S.S."/>
            <person name="Banfield J.F."/>
        </authorList>
    </citation>
    <scope>NUCLEOTIDE SEQUENCE [LARGE SCALE GENOMIC DNA]</scope>
</reference>
<dbReference type="AlphaFoldDB" id="A0A1F7W9M8"/>
<sequence>MASIGLVRRFWQEQPTAVTLLSQQIGTIVSVSDEGFVFRTHFRRSEEKKFVVEKVDPQDASGDELFPWTWFSETNRRLVTPGVTLQLESRYEDSVRYRGGVKEFGRNRRKKCTSFRILKP</sequence>
<dbReference type="STRING" id="1802421.A2318_01015"/>
<name>A0A1F7W9M8_9BACT</name>
<evidence type="ECO:0000313" key="1">
    <source>
        <dbReference type="EMBL" id="OGL99521.1"/>
    </source>
</evidence>
<gene>
    <name evidence="1" type="ORF">A2318_01015</name>
</gene>
<dbReference type="Proteomes" id="UP000177331">
    <property type="component" value="Unassembled WGS sequence"/>
</dbReference>
<dbReference type="EMBL" id="MGFD01000008">
    <property type="protein sequence ID" value="OGL99521.1"/>
    <property type="molecule type" value="Genomic_DNA"/>
</dbReference>